<keyword evidence="1" id="KW-0863">Zinc-finger</keyword>
<gene>
    <name evidence="3" type="ORF">NCGR_LOCUS24666</name>
</gene>
<dbReference type="OrthoDB" id="693781at2759"/>
<name>A0A811PA25_9POAL</name>
<organism evidence="3 4">
    <name type="scientific">Miscanthus lutarioriparius</name>
    <dbReference type="NCBI Taxonomy" id="422564"/>
    <lineage>
        <taxon>Eukaryota</taxon>
        <taxon>Viridiplantae</taxon>
        <taxon>Streptophyta</taxon>
        <taxon>Embryophyta</taxon>
        <taxon>Tracheophyta</taxon>
        <taxon>Spermatophyta</taxon>
        <taxon>Magnoliopsida</taxon>
        <taxon>Liliopsida</taxon>
        <taxon>Poales</taxon>
        <taxon>Poaceae</taxon>
        <taxon>PACMAD clade</taxon>
        <taxon>Panicoideae</taxon>
        <taxon>Andropogonodae</taxon>
        <taxon>Andropogoneae</taxon>
        <taxon>Saccharinae</taxon>
        <taxon>Miscanthus</taxon>
    </lineage>
</organism>
<accession>A0A811PA25</accession>
<keyword evidence="4" id="KW-1185">Reference proteome</keyword>
<dbReference type="AlphaFoldDB" id="A0A811PA25"/>
<dbReference type="SUPFAM" id="SSF57756">
    <property type="entry name" value="Retrovirus zinc finger-like domains"/>
    <property type="match status" value="1"/>
</dbReference>
<dbReference type="PROSITE" id="PS50158">
    <property type="entry name" value="ZF_CCHC"/>
    <property type="match status" value="1"/>
</dbReference>
<dbReference type="Pfam" id="PF22936">
    <property type="entry name" value="Pol_BBD"/>
    <property type="match status" value="1"/>
</dbReference>
<sequence>MGTPRRKGRCRNCGIYGHWAEDCKKPKKDRKEEAHNVQADTDQPTILLATVNAVHVSPRDVEPSARRTVCHQVHLNEEKVFLADQGEDRGAWVLDTGASNHMTGRHEVLTSLDTSVERTVRFGDGSLVDIEGIGSVFAERRRRGMSHSLEVYFIPKLKSDYC</sequence>
<dbReference type="Gene3D" id="4.10.60.10">
    <property type="entry name" value="Zinc finger, CCHC-type"/>
    <property type="match status" value="1"/>
</dbReference>
<feature type="domain" description="CCHC-type" evidence="2">
    <location>
        <begin position="9"/>
        <end position="25"/>
    </location>
</feature>
<dbReference type="InterPro" id="IPR054722">
    <property type="entry name" value="PolX-like_BBD"/>
</dbReference>
<dbReference type="Pfam" id="PF00098">
    <property type="entry name" value="zf-CCHC"/>
    <property type="match status" value="1"/>
</dbReference>
<evidence type="ECO:0000256" key="1">
    <source>
        <dbReference type="PROSITE-ProRule" id="PRU00047"/>
    </source>
</evidence>
<dbReference type="InterPro" id="IPR001878">
    <property type="entry name" value="Znf_CCHC"/>
</dbReference>
<protein>
    <recommendedName>
        <fullName evidence="2">CCHC-type domain-containing protein</fullName>
    </recommendedName>
</protein>
<dbReference type="EMBL" id="CAJGYO010000006">
    <property type="protein sequence ID" value="CAD6236912.1"/>
    <property type="molecule type" value="Genomic_DNA"/>
</dbReference>
<evidence type="ECO:0000259" key="2">
    <source>
        <dbReference type="PROSITE" id="PS50158"/>
    </source>
</evidence>
<keyword evidence="1" id="KW-0862">Zinc</keyword>
<keyword evidence="1" id="KW-0479">Metal-binding</keyword>
<dbReference type="GO" id="GO:0003676">
    <property type="term" value="F:nucleic acid binding"/>
    <property type="evidence" value="ECO:0007669"/>
    <property type="project" value="InterPro"/>
</dbReference>
<proteinExistence type="predicted"/>
<evidence type="ECO:0000313" key="4">
    <source>
        <dbReference type="Proteomes" id="UP000604825"/>
    </source>
</evidence>
<dbReference type="SMART" id="SM00343">
    <property type="entry name" value="ZnF_C2HC"/>
    <property type="match status" value="1"/>
</dbReference>
<dbReference type="InterPro" id="IPR036875">
    <property type="entry name" value="Znf_CCHC_sf"/>
</dbReference>
<dbReference type="Proteomes" id="UP000604825">
    <property type="component" value="Unassembled WGS sequence"/>
</dbReference>
<reference evidence="3" key="1">
    <citation type="submission" date="2020-10" db="EMBL/GenBank/DDBJ databases">
        <authorList>
            <person name="Han B."/>
            <person name="Lu T."/>
            <person name="Zhao Q."/>
            <person name="Huang X."/>
            <person name="Zhao Y."/>
        </authorList>
    </citation>
    <scope>NUCLEOTIDE SEQUENCE</scope>
</reference>
<dbReference type="GO" id="GO:0008270">
    <property type="term" value="F:zinc ion binding"/>
    <property type="evidence" value="ECO:0007669"/>
    <property type="project" value="UniProtKB-KW"/>
</dbReference>
<evidence type="ECO:0000313" key="3">
    <source>
        <dbReference type="EMBL" id="CAD6236912.1"/>
    </source>
</evidence>
<comment type="caution">
    <text evidence="3">The sequence shown here is derived from an EMBL/GenBank/DDBJ whole genome shotgun (WGS) entry which is preliminary data.</text>
</comment>